<evidence type="ECO:0000256" key="1">
    <source>
        <dbReference type="ARBA" id="ARBA00006291"/>
    </source>
</evidence>
<dbReference type="InterPro" id="IPR016098">
    <property type="entry name" value="CAP/MinC_C"/>
</dbReference>
<dbReference type="PANTHER" id="PTHR34108:SF1">
    <property type="entry name" value="SEPTUM SITE-DETERMINING PROTEIN MINC"/>
    <property type="match status" value="1"/>
</dbReference>
<keyword evidence="9" id="KW-1185">Reference proteome</keyword>
<evidence type="ECO:0000313" key="9">
    <source>
        <dbReference type="Proteomes" id="UP000609531"/>
    </source>
</evidence>
<dbReference type="GO" id="GO:0000917">
    <property type="term" value="P:division septum assembly"/>
    <property type="evidence" value="ECO:0007669"/>
    <property type="project" value="UniProtKB-KW"/>
</dbReference>
<organism evidence="8 9">
    <name type="scientific">Acuticoccus mangrovi</name>
    <dbReference type="NCBI Taxonomy" id="2796142"/>
    <lineage>
        <taxon>Bacteria</taxon>
        <taxon>Pseudomonadati</taxon>
        <taxon>Pseudomonadota</taxon>
        <taxon>Alphaproteobacteria</taxon>
        <taxon>Hyphomicrobiales</taxon>
        <taxon>Amorphaceae</taxon>
        <taxon>Acuticoccus</taxon>
    </lineage>
</organism>
<comment type="similarity">
    <text evidence="1 6">Belongs to the MinC family.</text>
</comment>
<dbReference type="InterPro" id="IPR036145">
    <property type="entry name" value="MinC_C_sf"/>
</dbReference>
<feature type="domain" description="Septum formation inhibitor MinC C-terminal" evidence="7">
    <location>
        <begin position="167"/>
        <end position="266"/>
    </location>
</feature>
<evidence type="ECO:0000256" key="3">
    <source>
        <dbReference type="ARBA" id="ARBA00023210"/>
    </source>
</evidence>
<dbReference type="Gene3D" id="2.160.20.70">
    <property type="match status" value="1"/>
</dbReference>
<keyword evidence="3 6" id="KW-0717">Septation</keyword>
<dbReference type="Pfam" id="PF03775">
    <property type="entry name" value="MinC_C"/>
    <property type="match status" value="1"/>
</dbReference>
<dbReference type="NCBIfam" id="TIGR01222">
    <property type="entry name" value="minC"/>
    <property type="match status" value="1"/>
</dbReference>
<accession>A0A934IMR4</accession>
<evidence type="ECO:0000313" key="8">
    <source>
        <dbReference type="EMBL" id="MBJ3777766.1"/>
    </source>
</evidence>
<evidence type="ECO:0000256" key="4">
    <source>
        <dbReference type="ARBA" id="ARBA00023306"/>
    </source>
</evidence>
<dbReference type="Gene3D" id="3.30.70.260">
    <property type="match status" value="1"/>
</dbReference>
<dbReference type="HAMAP" id="MF_00267">
    <property type="entry name" value="MinC"/>
    <property type="match status" value="1"/>
</dbReference>
<evidence type="ECO:0000256" key="6">
    <source>
        <dbReference type="HAMAP-Rule" id="MF_00267"/>
    </source>
</evidence>
<protein>
    <recommendedName>
        <fullName evidence="6">Probable septum site-determining protein MinC</fullName>
    </recommendedName>
</protein>
<dbReference type="InterPro" id="IPR005526">
    <property type="entry name" value="Septum_form_inhib_MinC_C"/>
</dbReference>
<name>A0A934IMR4_9HYPH</name>
<evidence type="ECO:0000256" key="5">
    <source>
        <dbReference type="ARBA" id="ARBA00025606"/>
    </source>
</evidence>
<comment type="caution">
    <text evidence="8">The sequence shown here is derived from an EMBL/GenBank/DDBJ whole genome shotgun (WGS) entry which is preliminary data.</text>
</comment>
<evidence type="ECO:0000256" key="2">
    <source>
        <dbReference type="ARBA" id="ARBA00022618"/>
    </source>
</evidence>
<dbReference type="Proteomes" id="UP000609531">
    <property type="component" value="Unassembled WGS sequence"/>
</dbReference>
<comment type="function">
    <text evidence="5 6">Cell division inhibitor that blocks the formation of polar Z ring septums. Rapidly oscillates between the poles of the cell to destabilize FtsZ filaments that have formed before they mature into polar Z rings. Prevents FtsZ polymerization.</text>
</comment>
<comment type="subunit">
    <text evidence="6">Interacts with MinD and FtsZ.</text>
</comment>
<dbReference type="EMBL" id="JAEKJA010000020">
    <property type="protein sequence ID" value="MBJ3777766.1"/>
    <property type="molecule type" value="Genomic_DNA"/>
</dbReference>
<dbReference type="GO" id="GO:1901891">
    <property type="term" value="P:regulation of cell septum assembly"/>
    <property type="evidence" value="ECO:0007669"/>
    <property type="project" value="InterPro"/>
</dbReference>
<gene>
    <name evidence="6 8" type="primary">minC</name>
    <name evidence="8" type="ORF">JCR33_18815</name>
</gene>
<sequence length="274" mass="28716">MQETTPPQRSIRFTGRSFMAFVLSPQPPIAEWLEDFDSFAKRSPGFFAGRPVVVDISHMPASRPDLVHMVTELRRRHIIIMGLDGRTPGELGADARGLPPILTGGKEIAGLANLADAVEEVKVKDKAASAPAAASEPAGAPTPDAVTEAALAAVEKAIDEPEGETLIIDEPVRSGQSIVHLNGDVTVIGSVASGSEVIAAGSIHVYGALRGRAIAGSKGNRKARIFAQALHAELVAINGLYKTAEDLERACIGRAVHAWLDGDALKMAALNGKG</sequence>
<dbReference type="InterPro" id="IPR013033">
    <property type="entry name" value="MinC"/>
</dbReference>
<reference evidence="8" key="1">
    <citation type="submission" date="2020-12" db="EMBL/GenBank/DDBJ databases">
        <title>Bacterial taxonomy.</title>
        <authorList>
            <person name="Pan X."/>
        </authorList>
    </citation>
    <scope>NUCLEOTIDE SEQUENCE</scope>
    <source>
        <strain evidence="8">B2012</strain>
    </source>
</reference>
<keyword evidence="2 6" id="KW-0132">Cell division</keyword>
<evidence type="ECO:0000259" key="7">
    <source>
        <dbReference type="Pfam" id="PF03775"/>
    </source>
</evidence>
<keyword evidence="4 6" id="KW-0131">Cell cycle</keyword>
<dbReference type="AlphaFoldDB" id="A0A934IMR4"/>
<dbReference type="PANTHER" id="PTHR34108">
    <property type="entry name" value="SEPTUM SITE-DETERMINING PROTEIN MINC"/>
    <property type="match status" value="1"/>
</dbReference>
<dbReference type="GO" id="GO:0000902">
    <property type="term" value="P:cell morphogenesis"/>
    <property type="evidence" value="ECO:0007669"/>
    <property type="project" value="InterPro"/>
</dbReference>
<dbReference type="SUPFAM" id="SSF63848">
    <property type="entry name" value="Cell-division inhibitor MinC, C-terminal domain"/>
    <property type="match status" value="1"/>
</dbReference>
<proteinExistence type="inferred from homology"/>